<feature type="transmembrane region" description="Helical" evidence="7">
    <location>
        <begin position="375"/>
        <end position="401"/>
    </location>
</feature>
<dbReference type="InterPro" id="IPR036259">
    <property type="entry name" value="MFS_trans_sf"/>
</dbReference>
<dbReference type="GO" id="GO:0016020">
    <property type="term" value="C:membrane"/>
    <property type="evidence" value="ECO:0007669"/>
    <property type="project" value="UniProtKB-SubCell"/>
</dbReference>
<dbReference type="InterPro" id="IPR050930">
    <property type="entry name" value="MFS_Vesicular_Transporter"/>
</dbReference>
<keyword evidence="3 7" id="KW-0812">Transmembrane</keyword>
<comment type="caution">
    <text evidence="9">The sequence shown here is derived from an EMBL/GenBank/DDBJ whole genome shotgun (WGS) entry which is preliminary data.</text>
</comment>
<dbReference type="AlphaFoldDB" id="A0AAD7KHC5"/>
<dbReference type="Proteomes" id="UP001215598">
    <property type="component" value="Unassembled WGS sequence"/>
</dbReference>
<evidence type="ECO:0000256" key="4">
    <source>
        <dbReference type="ARBA" id="ARBA00022989"/>
    </source>
</evidence>
<feature type="transmembrane region" description="Helical" evidence="7">
    <location>
        <begin position="86"/>
        <end position="107"/>
    </location>
</feature>
<dbReference type="InterPro" id="IPR020846">
    <property type="entry name" value="MFS_dom"/>
</dbReference>
<evidence type="ECO:0000256" key="3">
    <source>
        <dbReference type="ARBA" id="ARBA00022692"/>
    </source>
</evidence>
<gene>
    <name evidence="9" type="ORF">B0H16DRAFT_1488014</name>
</gene>
<feature type="compositionally biased region" description="Polar residues" evidence="6">
    <location>
        <begin position="8"/>
        <end position="17"/>
    </location>
</feature>
<keyword evidence="2" id="KW-0813">Transport</keyword>
<keyword evidence="10" id="KW-1185">Reference proteome</keyword>
<evidence type="ECO:0000256" key="2">
    <source>
        <dbReference type="ARBA" id="ARBA00022448"/>
    </source>
</evidence>
<evidence type="ECO:0000256" key="6">
    <source>
        <dbReference type="SAM" id="MobiDB-lite"/>
    </source>
</evidence>
<feature type="transmembrane region" description="Helical" evidence="7">
    <location>
        <begin position="413"/>
        <end position="437"/>
    </location>
</feature>
<dbReference type="Gene3D" id="1.20.1250.20">
    <property type="entry name" value="MFS general substrate transporter like domains"/>
    <property type="match status" value="2"/>
</dbReference>
<comment type="subcellular location">
    <subcellularLocation>
        <location evidence="1">Membrane</location>
        <topology evidence="1">Multi-pass membrane protein</topology>
    </subcellularLocation>
</comment>
<feature type="transmembrane region" description="Helical" evidence="7">
    <location>
        <begin position="137"/>
        <end position="163"/>
    </location>
</feature>
<dbReference type="PROSITE" id="PS50850">
    <property type="entry name" value="MFS"/>
    <property type="match status" value="1"/>
</dbReference>
<dbReference type="GO" id="GO:0022857">
    <property type="term" value="F:transmembrane transporter activity"/>
    <property type="evidence" value="ECO:0007669"/>
    <property type="project" value="InterPro"/>
</dbReference>
<feature type="transmembrane region" description="Helical" evidence="7">
    <location>
        <begin position="204"/>
        <end position="223"/>
    </location>
</feature>
<accession>A0AAD7KHC5</accession>
<feature type="region of interest" description="Disordered" evidence="6">
    <location>
        <begin position="1"/>
        <end position="33"/>
    </location>
</feature>
<feature type="domain" description="Major facilitator superfamily (MFS) profile" evidence="8">
    <location>
        <begin position="47"/>
        <end position="469"/>
    </location>
</feature>
<dbReference type="Pfam" id="PF07690">
    <property type="entry name" value="MFS_1"/>
    <property type="match status" value="1"/>
</dbReference>
<dbReference type="InterPro" id="IPR011701">
    <property type="entry name" value="MFS"/>
</dbReference>
<dbReference type="SUPFAM" id="SSF103473">
    <property type="entry name" value="MFS general substrate transporter"/>
    <property type="match status" value="1"/>
</dbReference>
<reference evidence="9" key="1">
    <citation type="submission" date="2023-03" db="EMBL/GenBank/DDBJ databases">
        <title>Massive genome expansion in bonnet fungi (Mycena s.s.) driven by repeated elements and novel gene families across ecological guilds.</title>
        <authorList>
            <consortium name="Lawrence Berkeley National Laboratory"/>
            <person name="Harder C.B."/>
            <person name="Miyauchi S."/>
            <person name="Viragh M."/>
            <person name="Kuo A."/>
            <person name="Thoen E."/>
            <person name="Andreopoulos B."/>
            <person name="Lu D."/>
            <person name="Skrede I."/>
            <person name="Drula E."/>
            <person name="Henrissat B."/>
            <person name="Morin E."/>
            <person name="Kohler A."/>
            <person name="Barry K."/>
            <person name="LaButti K."/>
            <person name="Morin E."/>
            <person name="Salamov A."/>
            <person name="Lipzen A."/>
            <person name="Mereny Z."/>
            <person name="Hegedus B."/>
            <person name="Baldrian P."/>
            <person name="Stursova M."/>
            <person name="Weitz H."/>
            <person name="Taylor A."/>
            <person name="Grigoriev I.V."/>
            <person name="Nagy L.G."/>
            <person name="Martin F."/>
            <person name="Kauserud H."/>
        </authorList>
    </citation>
    <scope>NUCLEOTIDE SEQUENCE</scope>
    <source>
        <strain evidence="9">CBHHK182m</strain>
    </source>
</reference>
<keyword evidence="5 7" id="KW-0472">Membrane</keyword>
<feature type="region of interest" description="Disordered" evidence="6">
    <location>
        <begin position="241"/>
        <end position="263"/>
    </location>
</feature>
<evidence type="ECO:0000256" key="7">
    <source>
        <dbReference type="SAM" id="Phobius"/>
    </source>
</evidence>
<dbReference type="PANTHER" id="PTHR23506:SF23">
    <property type="entry name" value="GH10249P"/>
    <property type="match status" value="1"/>
</dbReference>
<sequence length="486" mass="52310">MSAPGSLSEKQPASTPDRTTETPTDSPVTTADPQPFGLEWRCSSWFTTLIVGLGVATDLLVYSIIIPVMPFELERRGYHSVSALTGWLLFAFSAGLVVFTIPIAMLTEHYNTRRTPLILGLVLLIGSQIMLMEAPNYAVMCIARVLQGFGSTMVWVVGLALLCDSTPEQHVGRQLGLAMSGMAIGFLAGPPIGGALYTRFGYRGPFICGIILCLFDLIGRLLIIERKDALRWNIDPATPIPPANGGVMDEEKSTDATSPARAQASSSPVRLSLVGVVARLFKSPRAIVVLNTIFLYGILYSTQEPTLPLHLQDIWGLDSRTVGLVYLAGVVPTLFSAPLSGWYTDRQGVEWLCFICLALALPWWVVMIIQRSLALFITAYGLGSFFLSGLLSPVMAELAAVSRGIDGVGYGHVYGAFNLVYGIGTTLGPVIGGQMYAHLERGWLAISLLSAGLLVVAGGTMFCYTGDDPMLAKVRRLGGRGRSAEQ</sequence>
<dbReference type="CDD" id="cd17325">
    <property type="entry name" value="MFS_MdtG_SLC18_like"/>
    <property type="match status" value="1"/>
</dbReference>
<evidence type="ECO:0000313" key="9">
    <source>
        <dbReference type="EMBL" id="KAJ7785785.1"/>
    </source>
</evidence>
<feature type="transmembrane region" description="Helical" evidence="7">
    <location>
        <begin position="443"/>
        <end position="466"/>
    </location>
</feature>
<proteinExistence type="predicted"/>
<evidence type="ECO:0000313" key="10">
    <source>
        <dbReference type="Proteomes" id="UP001215598"/>
    </source>
</evidence>
<feature type="transmembrane region" description="Helical" evidence="7">
    <location>
        <begin position="286"/>
        <end position="303"/>
    </location>
</feature>
<keyword evidence="4 7" id="KW-1133">Transmembrane helix</keyword>
<dbReference type="PANTHER" id="PTHR23506">
    <property type="entry name" value="GH10249P"/>
    <property type="match status" value="1"/>
</dbReference>
<feature type="transmembrane region" description="Helical" evidence="7">
    <location>
        <begin position="45"/>
        <end position="66"/>
    </location>
</feature>
<name>A0AAD7KHC5_9AGAR</name>
<organism evidence="9 10">
    <name type="scientific">Mycena metata</name>
    <dbReference type="NCBI Taxonomy" id="1033252"/>
    <lineage>
        <taxon>Eukaryota</taxon>
        <taxon>Fungi</taxon>
        <taxon>Dikarya</taxon>
        <taxon>Basidiomycota</taxon>
        <taxon>Agaricomycotina</taxon>
        <taxon>Agaricomycetes</taxon>
        <taxon>Agaricomycetidae</taxon>
        <taxon>Agaricales</taxon>
        <taxon>Marasmiineae</taxon>
        <taxon>Mycenaceae</taxon>
        <taxon>Mycena</taxon>
    </lineage>
</organism>
<feature type="compositionally biased region" description="Low complexity" evidence="6">
    <location>
        <begin position="21"/>
        <end position="30"/>
    </location>
</feature>
<evidence type="ECO:0000256" key="5">
    <source>
        <dbReference type="ARBA" id="ARBA00023136"/>
    </source>
</evidence>
<evidence type="ECO:0000259" key="8">
    <source>
        <dbReference type="PROSITE" id="PS50850"/>
    </source>
</evidence>
<feature type="transmembrane region" description="Helical" evidence="7">
    <location>
        <begin position="175"/>
        <end position="198"/>
    </location>
</feature>
<protein>
    <submittedName>
        <fullName evidence="9">MFS general substrate transporter</fullName>
    </submittedName>
</protein>
<dbReference type="EMBL" id="JARKIB010000001">
    <property type="protein sequence ID" value="KAJ7785785.1"/>
    <property type="molecule type" value="Genomic_DNA"/>
</dbReference>
<evidence type="ECO:0000256" key="1">
    <source>
        <dbReference type="ARBA" id="ARBA00004141"/>
    </source>
</evidence>
<feature type="transmembrane region" description="Helical" evidence="7">
    <location>
        <begin position="323"/>
        <end position="344"/>
    </location>
</feature>
<feature type="transmembrane region" description="Helical" evidence="7">
    <location>
        <begin position="114"/>
        <end position="131"/>
    </location>
</feature>
<feature type="transmembrane region" description="Helical" evidence="7">
    <location>
        <begin position="351"/>
        <end position="369"/>
    </location>
</feature>